<evidence type="ECO:0008006" key="3">
    <source>
        <dbReference type="Google" id="ProtNLM"/>
    </source>
</evidence>
<protein>
    <recommendedName>
        <fullName evidence="3">Peptidase A2 domain-containing protein</fullName>
    </recommendedName>
</protein>
<feature type="compositionally biased region" description="Low complexity" evidence="1">
    <location>
        <begin position="55"/>
        <end position="66"/>
    </location>
</feature>
<dbReference type="Gene3D" id="2.40.70.10">
    <property type="entry name" value="Acid Proteases"/>
    <property type="match status" value="2"/>
</dbReference>
<gene>
    <name evidence="2" type="ORF">LGLO00237_LOCUS9662</name>
</gene>
<feature type="region of interest" description="Disordered" evidence="1">
    <location>
        <begin position="55"/>
        <end position="92"/>
    </location>
</feature>
<dbReference type="EMBL" id="HBIV01013115">
    <property type="protein sequence ID" value="CAE0658092.1"/>
    <property type="molecule type" value="Transcribed_RNA"/>
</dbReference>
<evidence type="ECO:0000313" key="2">
    <source>
        <dbReference type="EMBL" id="CAE0658092.1"/>
    </source>
</evidence>
<reference evidence="2" key="1">
    <citation type="submission" date="2021-01" db="EMBL/GenBank/DDBJ databases">
        <authorList>
            <person name="Corre E."/>
            <person name="Pelletier E."/>
            <person name="Niang G."/>
            <person name="Scheremetjew M."/>
            <person name="Finn R."/>
            <person name="Kale V."/>
            <person name="Holt S."/>
            <person name="Cochrane G."/>
            <person name="Meng A."/>
            <person name="Brown T."/>
            <person name="Cohen L."/>
        </authorList>
    </citation>
    <scope>NUCLEOTIDE SEQUENCE</scope>
    <source>
        <strain evidence="2">CCCM811</strain>
    </source>
</reference>
<sequence length="481" mass="52508">MASRPSLAAAAAAAVFCAVALAVVTINTKGNYVSSSRLSAVRHAAPGGALPTIKRPLAPRSAPPARGVECGVKRRRRKKRKSSWSQSESEEDMDIDTFLEKAKAEGMELPTDAELREFVSKMHEVLGKEPPAESLQFKELIELLEIGSIQAEIPGIDLWRFKPNPDHPKTYPVLEVNVPDIGPTKFAIHTGSNLNIISERLARRLGLGGAEDVEEDSEEEGVTRREVVELPQLTLGRKKSPMPEALLQAAIAPLHPSMEAADVQGMLGTRFLENYDIEMEFPRMMRSDLSASLLEGKYPYIRISSEGIRREGTIRLLPPGWVAKGLEDFNNDRTKGMTQVATLPLIGNIPAAIVDVIVNAEKKVTMPAIIDLGSPFSMINEKACDELGIEAAETGITYAGAPMSRPLQRIRIPLRATEEAGGKGELKPIRNVLIGDAGVFKSLNLTDTPAALIGMDILGGDRAYISAKSQKMWLMPQRQYY</sequence>
<dbReference type="AlphaFoldDB" id="A0A6U3DLJ2"/>
<organism evidence="2">
    <name type="scientific">Lotharella globosa</name>
    <dbReference type="NCBI Taxonomy" id="91324"/>
    <lineage>
        <taxon>Eukaryota</taxon>
        <taxon>Sar</taxon>
        <taxon>Rhizaria</taxon>
        <taxon>Cercozoa</taxon>
        <taxon>Chlorarachniophyceae</taxon>
        <taxon>Lotharella</taxon>
    </lineage>
</organism>
<proteinExistence type="predicted"/>
<feature type="compositionally biased region" description="Basic residues" evidence="1">
    <location>
        <begin position="73"/>
        <end position="82"/>
    </location>
</feature>
<accession>A0A6U3DLJ2</accession>
<name>A0A6U3DLJ2_9EUKA</name>
<evidence type="ECO:0000256" key="1">
    <source>
        <dbReference type="SAM" id="MobiDB-lite"/>
    </source>
</evidence>
<dbReference type="InterPro" id="IPR021109">
    <property type="entry name" value="Peptidase_aspartic_dom_sf"/>
</dbReference>